<dbReference type="Gene3D" id="3.40.50.300">
    <property type="entry name" value="P-loop containing nucleotide triphosphate hydrolases"/>
    <property type="match status" value="1"/>
</dbReference>
<dbReference type="PANTHER" id="PTHR43166">
    <property type="entry name" value="AMINO ACID IMPORT ATP-BINDING PROTEIN"/>
    <property type="match status" value="1"/>
</dbReference>
<keyword evidence="7" id="KW-0029">Amino-acid transport</keyword>
<evidence type="ECO:0000259" key="9">
    <source>
        <dbReference type="PROSITE" id="PS50893"/>
    </source>
</evidence>
<dbReference type="PROSITE" id="PS00211">
    <property type="entry name" value="ABC_TRANSPORTER_1"/>
    <property type="match status" value="1"/>
</dbReference>
<proteinExistence type="inferred from homology"/>
<dbReference type="InterPro" id="IPR003593">
    <property type="entry name" value="AAA+_ATPase"/>
</dbReference>
<evidence type="ECO:0000256" key="6">
    <source>
        <dbReference type="ARBA" id="ARBA00022840"/>
    </source>
</evidence>
<name>A0ABU8Y4Y7_9MICO</name>
<accession>A0ABU8Y4Y7</accession>
<evidence type="ECO:0000256" key="4">
    <source>
        <dbReference type="ARBA" id="ARBA00022475"/>
    </source>
</evidence>
<reference evidence="10 11" key="1">
    <citation type="submission" date="2024-03" db="EMBL/GenBank/DDBJ databases">
        <title>Whole genomes of four grape xylem sap localized bacterial endophytes.</title>
        <authorList>
            <person name="Kumar G."/>
            <person name="Savka M.A."/>
        </authorList>
    </citation>
    <scope>NUCLEOTIDE SEQUENCE [LARGE SCALE GENOMIC DNA]</scope>
    <source>
        <strain evidence="10 11">RIT_GXS8</strain>
    </source>
</reference>
<evidence type="ECO:0000256" key="1">
    <source>
        <dbReference type="ARBA" id="ARBA00004202"/>
    </source>
</evidence>
<dbReference type="InterPro" id="IPR030679">
    <property type="entry name" value="ABC_ATPase_HisP-typ"/>
</dbReference>
<dbReference type="EMBL" id="JBBLYY010000001">
    <property type="protein sequence ID" value="MEK0169883.1"/>
    <property type="molecule type" value="Genomic_DNA"/>
</dbReference>
<comment type="caution">
    <text evidence="10">The sequence shown here is derived from an EMBL/GenBank/DDBJ whole genome shotgun (WGS) entry which is preliminary data.</text>
</comment>
<keyword evidence="6 10" id="KW-0067">ATP-binding</keyword>
<evidence type="ECO:0000256" key="7">
    <source>
        <dbReference type="ARBA" id="ARBA00022970"/>
    </source>
</evidence>
<keyword evidence="5" id="KW-0547">Nucleotide-binding</keyword>
<sequence length="258" mass="28049">MSEVSQEARGTSGAEAAVLELRGLRKAFGEHEVLRGIDLTLRRHEVICVIGASGSGKSTLLKTVNLLEGIDDGEILLQGTDIADPRIAVDGVRARIGVVFQQFNLFPHMTVLDNVTLASRQVHGVGRAQAEATARRLLERIGLAEFADAYPDRLSGGQQQRVAIVRAIASDPELLLLDEVTSALDPQLVGEVLDLVTELKRQGTTILMTTHEMHFARNVADRIVFLHRGEVVEQGVPAEVLDAPQHPALIEFLSRVHA</sequence>
<evidence type="ECO:0000256" key="2">
    <source>
        <dbReference type="ARBA" id="ARBA00005417"/>
    </source>
</evidence>
<dbReference type="PIRSF" id="PIRSF039085">
    <property type="entry name" value="ABC_ATPase_HisP"/>
    <property type="match status" value="1"/>
</dbReference>
<dbReference type="PROSITE" id="PS50893">
    <property type="entry name" value="ABC_TRANSPORTER_2"/>
    <property type="match status" value="1"/>
</dbReference>
<comment type="similarity">
    <text evidence="2">Belongs to the ABC transporter superfamily.</text>
</comment>
<dbReference type="PANTHER" id="PTHR43166:SF9">
    <property type="entry name" value="GLUTAMATE_ASPARTATE IMPORT ATP-BINDING PROTEIN GLTL"/>
    <property type="match status" value="1"/>
</dbReference>
<dbReference type="SUPFAM" id="SSF52540">
    <property type="entry name" value="P-loop containing nucleoside triphosphate hydrolases"/>
    <property type="match status" value="1"/>
</dbReference>
<dbReference type="InterPro" id="IPR050086">
    <property type="entry name" value="MetN_ABC_transporter-like"/>
</dbReference>
<dbReference type="RefSeq" id="WP_340195556.1">
    <property type="nucleotide sequence ID" value="NZ_JBBKAP010000001.1"/>
</dbReference>
<evidence type="ECO:0000256" key="5">
    <source>
        <dbReference type="ARBA" id="ARBA00022741"/>
    </source>
</evidence>
<feature type="domain" description="ABC transporter" evidence="9">
    <location>
        <begin position="19"/>
        <end position="253"/>
    </location>
</feature>
<comment type="subcellular location">
    <subcellularLocation>
        <location evidence="1">Cell membrane</location>
        <topology evidence="1">Peripheral membrane protein</topology>
    </subcellularLocation>
</comment>
<evidence type="ECO:0000313" key="10">
    <source>
        <dbReference type="EMBL" id="MEK0169883.1"/>
    </source>
</evidence>
<protein>
    <submittedName>
        <fullName evidence="10">Amino acid ABC transporter ATP-binding protein</fullName>
    </submittedName>
</protein>
<keyword evidence="8" id="KW-0472">Membrane</keyword>
<keyword evidence="3" id="KW-0813">Transport</keyword>
<gene>
    <name evidence="10" type="ORF">WMN62_00205</name>
</gene>
<organism evidence="10 11">
    <name type="scientific">Curtobacterium citreum</name>
    <dbReference type="NCBI Taxonomy" id="2036"/>
    <lineage>
        <taxon>Bacteria</taxon>
        <taxon>Bacillati</taxon>
        <taxon>Actinomycetota</taxon>
        <taxon>Actinomycetes</taxon>
        <taxon>Micrococcales</taxon>
        <taxon>Microbacteriaceae</taxon>
        <taxon>Curtobacterium</taxon>
    </lineage>
</organism>
<evidence type="ECO:0000256" key="3">
    <source>
        <dbReference type="ARBA" id="ARBA00022448"/>
    </source>
</evidence>
<dbReference type="Proteomes" id="UP001370299">
    <property type="component" value="Unassembled WGS sequence"/>
</dbReference>
<dbReference type="InterPro" id="IPR027417">
    <property type="entry name" value="P-loop_NTPase"/>
</dbReference>
<dbReference type="Pfam" id="PF00005">
    <property type="entry name" value="ABC_tran"/>
    <property type="match status" value="1"/>
</dbReference>
<keyword evidence="4" id="KW-1003">Cell membrane</keyword>
<evidence type="ECO:0000256" key="8">
    <source>
        <dbReference type="ARBA" id="ARBA00023136"/>
    </source>
</evidence>
<dbReference type="SMART" id="SM00382">
    <property type="entry name" value="AAA"/>
    <property type="match status" value="1"/>
</dbReference>
<evidence type="ECO:0000313" key="11">
    <source>
        <dbReference type="Proteomes" id="UP001370299"/>
    </source>
</evidence>
<dbReference type="InterPro" id="IPR003439">
    <property type="entry name" value="ABC_transporter-like_ATP-bd"/>
</dbReference>
<dbReference type="InterPro" id="IPR017871">
    <property type="entry name" value="ABC_transporter-like_CS"/>
</dbReference>
<keyword evidence="11" id="KW-1185">Reference proteome</keyword>
<dbReference type="GO" id="GO:0005524">
    <property type="term" value="F:ATP binding"/>
    <property type="evidence" value="ECO:0007669"/>
    <property type="project" value="UniProtKB-KW"/>
</dbReference>